<dbReference type="CDD" id="cd18791">
    <property type="entry name" value="SF2_C_RHA"/>
    <property type="match status" value="1"/>
</dbReference>
<comment type="similarity">
    <text evidence="2">Belongs to the ATG7 family.</text>
</comment>
<proteinExistence type="inferred from homology"/>
<dbReference type="SUPFAM" id="SSF52540">
    <property type="entry name" value="P-loop containing nucleoside triphosphate hydrolases"/>
    <property type="match status" value="1"/>
</dbReference>
<evidence type="ECO:0000256" key="10">
    <source>
        <dbReference type="ARBA" id="ARBA00022840"/>
    </source>
</evidence>
<accession>A0A1Y3EBF6</accession>
<dbReference type="Gene3D" id="3.40.50.300">
    <property type="entry name" value="P-loop containing nucleotide triphosphate hydrolases"/>
    <property type="match status" value="2"/>
</dbReference>
<organism evidence="19 20">
    <name type="scientific">Trichinella nativa</name>
    <dbReference type="NCBI Taxonomy" id="6335"/>
    <lineage>
        <taxon>Eukaryota</taxon>
        <taxon>Metazoa</taxon>
        <taxon>Ecdysozoa</taxon>
        <taxon>Nematoda</taxon>
        <taxon>Enoplea</taxon>
        <taxon>Dorylaimia</taxon>
        <taxon>Trichinellida</taxon>
        <taxon>Trichinellidae</taxon>
        <taxon>Trichinella</taxon>
    </lineage>
</organism>
<evidence type="ECO:0000259" key="18">
    <source>
        <dbReference type="PROSITE" id="PS51194"/>
    </source>
</evidence>
<dbReference type="PANTHER" id="PTHR18934">
    <property type="entry name" value="ATP-DEPENDENT RNA HELICASE"/>
    <property type="match status" value="1"/>
</dbReference>
<keyword evidence="11" id="KW-0653">Protein transport</keyword>
<dbReference type="GO" id="GO:0016787">
    <property type="term" value="F:hydrolase activity"/>
    <property type="evidence" value="ECO:0007669"/>
    <property type="project" value="UniProtKB-KW"/>
</dbReference>
<dbReference type="SMART" id="SM00490">
    <property type="entry name" value="HELICc"/>
    <property type="match status" value="1"/>
</dbReference>
<evidence type="ECO:0000256" key="9">
    <source>
        <dbReference type="ARBA" id="ARBA00022806"/>
    </source>
</evidence>
<dbReference type="GO" id="GO:0006914">
    <property type="term" value="P:autophagy"/>
    <property type="evidence" value="ECO:0007669"/>
    <property type="project" value="UniProtKB-KW"/>
</dbReference>
<dbReference type="PANTHER" id="PTHR18934:SF136">
    <property type="entry name" value="ATP-DEPENDENT RNA HELICASE DHX35-RELATED"/>
    <property type="match status" value="1"/>
</dbReference>
<evidence type="ECO:0000256" key="3">
    <source>
        <dbReference type="ARBA" id="ARBA00012552"/>
    </source>
</evidence>
<dbReference type="InterPro" id="IPR001650">
    <property type="entry name" value="Helicase_C-like"/>
</dbReference>
<keyword evidence="12" id="KW-0072">Autophagy</keyword>
<dbReference type="Pfam" id="PF16420">
    <property type="entry name" value="ATG7_N"/>
    <property type="match status" value="1"/>
</dbReference>
<name>A0A1Y3EBF6_9BILA</name>
<dbReference type="GO" id="GO:0008641">
    <property type="term" value="F:ubiquitin-like modifier activating enzyme activity"/>
    <property type="evidence" value="ECO:0007669"/>
    <property type="project" value="InterPro"/>
</dbReference>
<dbReference type="GO" id="GO:0003724">
    <property type="term" value="F:RNA helicase activity"/>
    <property type="evidence" value="ECO:0007669"/>
    <property type="project" value="UniProtKB-EC"/>
</dbReference>
<evidence type="ECO:0000256" key="5">
    <source>
        <dbReference type="ARBA" id="ARBA00018730"/>
    </source>
</evidence>
<comment type="similarity">
    <text evidence="1">Belongs to the DEAD box helicase family. DEAH subfamily.</text>
</comment>
<dbReference type="GO" id="GO:0003723">
    <property type="term" value="F:RNA binding"/>
    <property type="evidence" value="ECO:0007669"/>
    <property type="project" value="TreeGrafter"/>
</dbReference>
<dbReference type="InterPro" id="IPR014001">
    <property type="entry name" value="Helicase_ATP-bd"/>
</dbReference>
<evidence type="ECO:0000259" key="17">
    <source>
        <dbReference type="PROSITE" id="PS51192"/>
    </source>
</evidence>
<dbReference type="InterPro" id="IPR027417">
    <property type="entry name" value="P-loop_NTPase"/>
</dbReference>
<comment type="caution">
    <text evidence="19">The sequence shown here is derived from an EMBL/GenBank/DDBJ whole genome shotgun (WGS) entry which is preliminary data.</text>
</comment>
<dbReference type="FunFam" id="3.40.50.720:FF:000243">
    <property type="entry name" value="Ubiquitin-like modifier-activating enzyme ATG7"/>
    <property type="match status" value="1"/>
</dbReference>
<dbReference type="AlphaFoldDB" id="A0A1Y3EBF6"/>
<dbReference type="FunFam" id="3.40.50.300:FF:000145">
    <property type="entry name" value="probable ATP-dependent RNA helicase DHX40"/>
    <property type="match status" value="1"/>
</dbReference>
<dbReference type="SMART" id="SM00487">
    <property type="entry name" value="DEXDc"/>
    <property type="match status" value="1"/>
</dbReference>
<dbReference type="Proteomes" id="UP000243006">
    <property type="component" value="Unassembled WGS sequence"/>
</dbReference>
<gene>
    <name evidence="19" type="ORF">D917_03060</name>
</gene>
<dbReference type="GO" id="GO:0071013">
    <property type="term" value="C:catalytic step 2 spliceosome"/>
    <property type="evidence" value="ECO:0007669"/>
    <property type="project" value="TreeGrafter"/>
</dbReference>
<evidence type="ECO:0000256" key="13">
    <source>
        <dbReference type="ARBA" id="ARBA00029897"/>
    </source>
</evidence>
<keyword evidence="6" id="KW-0813">Transport</keyword>
<keyword evidence="8" id="KW-0378">Hydrolase</keyword>
<evidence type="ECO:0000256" key="4">
    <source>
        <dbReference type="ARBA" id="ARBA00017647"/>
    </source>
</evidence>
<evidence type="ECO:0000256" key="7">
    <source>
        <dbReference type="ARBA" id="ARBA00022741"/>
    </source>
</evidence>
<dbReference type="Pfam" id="PF00271">
    <property type="entry name" value="Helicase_C"/>
    <property type="match status" value="1"/>
</dbReference>
<dbReference type="InterPro" id="IPR000594">
    <property type="entry name" value="ThiF_NAD_FAD-bd"/>
</dbReference>
<dbReference type="InterPro" id="IPR042522">
    <property type="entry name" value="Atg7_N_1"/>
</dbReference>
<dbReference type="Gene3D" id="3.40.140.70">
    <property type="entry name" value="Ubiquitin-like modifier-activating enzyme ATG7 N-terminal domain"/>
    <property type="match status" value="1"/>
</dbReference>
<dbReference type="InterPro" id="IPR032197">
    <property type="entry name" value="Atg7_N"/>
</dbReference>
<evidence type="ECO:0000256" key="1">
    <source>
        <dbReference type="ARBA" id="ARBA00008792"/>
    </source>
</evidence>
<dbReference type="PROSITE" id="PS00690">
    <property type="entry name" value="DEAH_ATP_HELICASE"/>
    <property type="match status" value="1"/>
</dbReference>
<feature type="domain" description="Helicase ATP-binding" evidence="17">
    <location>
        <begin position="671"/>
        <end position="814"/>
    </location>
</feature>
<evidence type="ECO:0000256" key="15">
    <source>
        <dbReference type="ARBA" id="ARBA00032823"/>
    </source>
</evidence>
<dbReference type="SUPFAM" id="SSF69572">
    <property type="entry name" value="Activating enzymes of the ubiquitin-like proteins"/>
    <property type="match status" value="1"/>
</dbReference>
<dbReference type="EC" id="3.6.4.13" evidence="3"/>
<evidence type="ECO:0000313" key="20">
    <source>
        <dbReference type="Proteomes" id="UP000243006"/>
    </source>
</evidence>
<evidence type="ECO:0000256" key="16">
    <source>
        <dbReference type="ARBA" id="ARBA00047984"/>
    </source>
</evidence>
<comment type="catalytic activity">
    <reaction evidence="16">
        <text>ATP + H2O = ADP + phosphate + H(+)</text>
        <dbReference type="Rhea" id="RHEA:13065"/>
        <dbReference type="ChEBI" id="CHEBI:15377"/>
        <dbReference type="ChEBI" id="CHEBI:15378"/>
        <dbReference type="ChEBI" id="CHEBI:30616"/>
        <dbReference type="ChEBI" id="CHEBI:43474"/>
        <dbReference type="ChEBI" id="CHEBI:456216"/>
        <dbReference type="EC" id="3.6.4.13"/>
    </reaction>
</comment>
<dbReference type="Gene3D" id="3.40.50.720">
    <property type="entry name" value="NAD(P)-binding Rossmann-like Domain"/>
    <property type="match status" value="1"/>
</dbReference>
<evidence type="ECO:0000256" key="11">
    <source>
        <dbReference type="ARBA" id="ARBA00022927"/>
    </source>
</evidence>
<dbReference type="FunFam" id="3.40.50.300:FF:000578">
    <property type="entry name" value="probable ATP-dependent RNA helicase DHX35"/>
    <property type="match status" value="1"/>
</dbReference>
<dbReference type="Pfam" id="PF00899">
    <property type="entry name" value="ThiF"/>
    <property type="match status" value="1"/>
</dbReference>
<dbReference type="GO" id="GO:0015031">
    <property type="term" value="P:protein transport"/>
    <property type="evidence" value="ECO:0007669"/>
    <property type="project" value="UniProtKB-KW"/>
</dbReference>
<keyword evidence="7" id="KW-0547">Nucleotide-binding</keyword>
<keyword evidence="9" id="KW-0347">Helicase</keyword>
<dbReference type="PROSITE" id="PS51194">
    <property type="entry name" value="HELICASE_CTER"/>
    <property type="match status" value="1"/>
</dbReference>
<dbReference type="EMBL" id="LVZM01017603">
    <property type="protein sequence ID" value="OUC42311.1"/>
    <property type="molecule type" value="Genomic_DNA"/>
</dbReference>
<evidence type="ECO:0000256" key="6">
    <source>
        <dbReference type="ARBA" id="ARBA00022448"/>
    </source>
</evidence>
<evidence type="ECO:0000256" key="8">
    <source>
        <dbReference type="ARBA" id="ARBA00022801"/>
    </source>
</evidence>
<evidence type="ECO:0000256" key="2">
    <source>
        <dbReference type="ARBA" id="ARBA00010931"/>
    </source>
</evidence>
<dbReference type="GO" id="GO:0005524">
    <property type="term" value="F:ATP binding"/>
    <property type="evidence" value="ECO:0007669"/>
    <property type="project" value="UniProtKB-KW"/>
</dbReference>
<reference evidence="19 20" key="1">
    <citation type="submission" date="2015-04" db="EMBL/GenBank/DDBJ databases">
        <title>Draft genome of the roundworm Trichinella nativa.</title>
        <authorList>
            <person name="Mitreva M."/>
        </authorList>
    </citation>
    <scope>NUCLEOTIDE SEQUENCE [LARGE SCALE GENOMIC DNA]</scope>
    <source>
        <strain evidence="19 20">ISS45</strain>
    </source>
</reference>
<dbReference type="PROSITE" id="PS51192">
    <property type="entry name" value="HELICASE_ATP_BIND_1"/>
    <property type="match status" value="1"/>
</dbReference>
<evidence type="ECO:0000256" key="12">
    <source>
        <dbReference type="ARBA" id="ARBA00023006"/>
    </source>
</evidence>
<feature type="domain" description="Helicase C-terminal" evidence="18">
    <location>
        <begin position="846"/>
        <end position="995"/>
    </location>
</feature>
<sequence>MATVETEEVKLLRFDPFKSTFHPAFWDAVTTKKLEEWKLDETPKDVVGYYQNTTRSVLPSYFSLDFNSLDPAPKVAGNSFVVHGLLYILNTLDKFAAVDKKELMTDIGKQIWNDIDTKVWLQNPSLLNRFILLVHIDAKKYLYDFMIGFPAFNVSDMFFTSEPEQFSKLDVDFMKAIQRVCLEAQRDLLPYFVILKQDDEYVLKMLNDPICETVTEDKIFLAFADPSASPKYAGWPLRNFLKAWKVFRIAQSASKLNLHLMRWRIVPELNLGLHWQTSCLLFGAGTLGCNIARCLGAWGFGRITFVDNGRVSYSNPARQSLYSIKDCIGGRKWKCEAAASALKDIYPDMEITGERITVPMPGHFVDIEGEKEQSFAEDVNRLERLVSTHDIIFLLFDTREARWLPTLLSCLHNKIAITVALGFDSYLILRHGFGCGKKSATDDSDVHSPLQNVESTTSASGANLACYFCCDVTAPGNSTRDRTLDQQCTVTRPGVSMIASGLACELVTSLIQHPLQGQAPVEKPDSGANRSCLGVIPHQIRGYVNRFDQWNLTVERFASCIACSEPVIDQYKRGGFRFVADVCNDPTLLETITGLDRLKDDAKDMLVIELAERMIRPDEKLLENWKNQTTSSIKSVEDRLLLDEVGVEVNTGILYNTNLTAFSVQQQRVRLPIYKYLLEAGWAEKQKICVSEPRRVAAVTLATRVAEERASILGHEVGYVVRFDDFTQSDKTRIKFMTDGILVREIMKDPLLNQFSVVIVDEAHERNINTDITLGLLRKIIAKRPELRLIISSATLDAKEFHNFFNINDSDDPSRNTSFILSVEGRTCPVDVFHLKRPIPDYVKASVITAINIHRTEPPGGDILIFLTGQDEVVNCCDMLKEESKKLKGYDRLWIVPIYGALPFKEQIKVFDSSPSGTRKVTVATNIAEASITIPGVVYVIDCGFVKMRALHPDTGIESLMIVPISQASAQQRSGRAGRIRPGKAFRLYPGMLNY</sequence>
<protein>
    <recommendedName>
        <fullName evidence="4">Ubiquitin-like modifier-activating enzyme ATG7</fullName>
        <ecNumber evidence="3">3.6.4.13</ecNumber>
    </recommendedName>
    <alternativeName>
        <fullName evidence="13 15">ATG12-activating enzyme E1 ATG7</fullName>
    </alternativeName>
    <alternativeName>
        <fullName evidence="14">Autophagy-related protein 7</fullName>
    </alternativeName>
    <alternativeName>
        <fullName evidence="5">Ubiquitin-like modifier-activating enzyme atg7</fullName>
    </alternativeName>
</protein>
<evidence type="ECO:0000256" key="14">
    <source>
        <dbReference type="ARBA" id="ARBA00030242"/>
    </source>
</evidence>
<evidence type="ECO:0000313" key="19">
    <source>
        <dbReference type="EMBL" id="OUC42311.1"/>
    </source>
</evidence>
<dbReference type="InterPro" id="IPR002464">
    <property type="entry name" value="DNA/RNA_helicase_DEAH_CS"/>
</dbReference>
<dbReference type="InterPro" id="IPR035985">
    <property type="entry name" value="Ubiquitin-activating_enz"/>
</dbReference>
<keyword evidence="10" id="KW-0067">ATP-binding</keyword>